<dbReference type="Pfam" id="PF13472">
    <property type="entry name" value="Lipase_GDSL_2"/>
    <property type="match status" value="1"/>
</dbReference>
<evidence type="ECO:0000313" key="2">
    <source>
        <dbReference type="EMBL" id="AZN41468.1"/>
    </source>
</evidence>
<dbReference type="OrthoDB" id="2517335at2"/>
<dbReference type="Gene3D" id="3.40.50.1110">
    <property type="entry name" value="SGNH hydrolase"/>
    <property type="match status" value="1"/>
</dbReference>
<dbReference type="Proteomes" id="UP000272528">
    <property type="component" value="Chromosome"/>
</dbReference>
<evidence type="ECO:0000259" key="1">
    <source>
        <dbReference type="Pfam" id="PF13472"/>
    </source>
</evidence>
<sequence length="531" mass="59717">MAEYGKSDGRAFRVCYGHDSRGRSKIVHESKLSYSRRRHGLPSGWNGEDIRGSGGMPYQRMVPGSLQVYTKDRTKRYIANRDYTYDSYWGTIKRHPEGTIDAGEVLSLDYAVWLCRYDAIVLLADGTIRVVEGDSEAPESRELLLPEPPEVREGFVLAHVFTGWGQTSVYGGGSVVSTNRSEASDSLAVPRLAGRYVDMEEREYIIAVSADQEHEEDVRSRPTYKARIAATGADYGMDESLTLAALRWTEDVPLRSDRNLPLLLQSAYQFPVSWGLELDFSSLWQAEGADLAGEYRVRAYPEMIFDRREALGGSNPVASIPLEQREHLDGFRKKLASGASLRIAFFGASNARSGLWPYWLMKSLRDTYPQSTISTSSITYGGEEMRHGQHRFRSEVVPVTPDLIIIEYFINDVCHGDIDETEQAARYILSSIRDEGIPCILLTNNGANPLFSKHGASANFQKYHDLYRSLAAEYGVAFVGGYSYFSKLHEYGKYFITELKGNMVNHPYGLVDRNWGLFDPVLCNAILTMLE</sequence>
<reference evidence="3" key="1">
    <citation type="submission" date="2018-12" db="EMBL/GenBank/DDBJ databases">
        <title>Genome sequence of Peanibacillus sp.</title>
        <authorList>
            <person name="Subramani G."/>
            <person name="Srinivasan S."/>
            <person name="Kim M.K."/>
        </authorList>
    </citation>
    <scope>NUCLEOTIDE SEQUENCE [LARGE SCALE GENOMIC DNA]</scope>
    <source>
        <strain evidence="3">18JY67-1</strain>
    </source>
</reference>
<dbReference type="InterPro" id="IPR013830">
    <property type="entry name" value="SGNH_hydro"/>
</dbReference>
<dbReference type="SUPFAM" id="SSF52266">
    <property type="entry name" value="SGNH hydrolase"/>
    <property type="match status" value="1"/>
</dbReference>
<dbReference type="InterPro" id="IPR036514">
    <property type="entry name" value="SGNH_hydro_sf"/>
</dbReference>
<keyword evidence="3" id="KW-1185">Reference proteome</keyword>
<name>A0A3Q8X687_9BACL</name>
<protein>
    <recommendedName>
        <fullName evidence="1">SGNH hydrolase-type esterase domain-containing protein</fullName>
    </recommendedName>
</protein>
<proteinExistence type="predicted"/>
<feature type="domain" description="SGNH hydrolase-type esterase" evidence="1">
    <location>
        <begin position="351"/>
        <end position="486"/>
    </location>
</feature>
<dbReference type="AlphaFoldDB" id="A0A3Q8X687"/>
<accession>A0A3Q8X687</accession>
<dbReference type="RefSeq" id="WP_126017175.1">
    <property type="nucleotide sequence ID" value="NZ_CP034437.1"/>
</dbReference>
<gene>
    <name evidence="2" type="ORF">EJC50_18670</name>
</gene>
<dbReference type="KEGG" id="palb:EJC50_18670"/>
<evidence type="ECO:0000313" key="3">
    <source>
        <dbReference type="Proteomes" id="UP000272528"/>
    </source>
</evidence>
<organism evidence="2 3">
    <name type="scientific">Paenibacillus albus</name>
    <dbReference type="NCBI Taxonomy" id="2495582"/>
    <lineage>
        <taxon>Bacteria</taxon>
        <taxon>Bacillati</taxon>
        <taxon>Bacillota</taxon>
        <taxon>Bacilli</taxon>
        <taxon>Bacillales</taxon>
        <taxon>Paenibacillaceae</taxon>
        <taxon>Paenibacillus</taxon>
    </lineage>
</organism>
<dbReference type="EMBL" id="CP034437">
    <property type="protein sequence ID" value="AZN41468.1"/>
    <property type="molecule type" value="Genomic_DNA"/>
</dbReference>